<dbReference type="InterPro" id="IPR052557">
    <property type="entry name" value="CAP/Cytokinesis_protein"/>
</dbReference>
<proteinExistence type="predicted"/>
<evidence type="ECO:0000313" key="3">
    <source>
        <dbReference type="Proteomes" id="UP000676776"/>
    </source>
</evidence>
<dbReference type="PANTHER" id="PTHR46333:SF2">
    <property type="entry name" value="CYTOKINESIS PROTEIN 3"/>
    <property type="match status" value="1"/>
</dbReference>
<dbReference type="Gene3D" id="3.10.620.30">
    <property type="match status" value="1"/>
</dbReference>
<organism evidence="2 3">
    <name type="scientific">Winogradskyella pelagia</name>
    <dbReference type="NCBI Taxonomy" id="2819984"/>
    <lineage>
        <taxon>Bacteria</taxon>
        <taxon>Pseudomonadati</taxon>
        <taxon>Bacteroidota</taxon>
        <taxon>Flavobacteriia</taxon>
        <taxon>Flavobacteriales</taxon>
        <taxon>Flavobacteriaceae</taxon>
        <taxon>Winogradskyella</taxon>
    </lineage>
</organism>
<name>A0ABS3SYV8_9FLAO</name>
<comment type="caution">
    <text evidence="2">The sequence shown here is derived from an EMBL/GenBank/DDBJ whole genome shotgun (WGS) entry which is preliminary data.</text>
</comment>
<reference evidence="2 3" key="1">
    <citation type="submission" date="2021-03" db="EMBL/GenBank/DDBJ databases">
        <title>Winogradskyella sp. nov., isolated from costal sediment.</title>
        <authorList>
            <person name="Gao C."/>
        </authorList>
    </citation>
    <scope>NUCLEOTIDE SEQUENCE [LARGE SCALE GENOMIC DNA]</scope>
    <source>
        <strain evidence="2 3">DF17</strain>
    </source>
</reference>
<sequence length="322" mass="37345">MSTAQISDFKAIDFSKADARALRLKGENLNNLPDLSKRLTDGLYTEAERFRAIYKWVCENVSNDYNLYFKNKARRENYKGDSLKLEQWNTKFRKILFKKLLRDKRTICTGYAYLVKELASLADISCVVVQGYGRVSSTEIDNLSLPNHSWNAVKLNGKWYLCDPTWAAGIPDPETNAFSFQYNDGFFLAEPRLFAFNHYPIDSKWWLLTDGIPDFDTFLRSPIIYGNAYRNLEMLNGPLKMHHSIKRNETIAIELQLNKALEDRKIGFVIDSGSSQWEAKPYAITYDNKSLEVEHQFNSRGFYDVHLYLDKDLIATYTVEVN</sequence>
<accession>A0ABS3SYV8</accession>
<gene>
    <name evidence="2" type="ORF">J4050_02925</name>
</gene>
<dbReference type="InterPro" id="IPR002931">
    <property type="entry name" value="Transglutaminase-like"/>
</dbReference>
<keyword evidence="3" id="KW-1185">Reference proteome</keyword>
<protein>
    <recommendedName>
        <fullName evidence="1">Transglutaminase-like domain-containing protein</fullName>
    </recommendedName>
</protein>
<dbReference type="RefSeq" id="WP_208152458.1">
    <property type="nucleotide sequence ID" value="NZ_JAGEVF010000002.1"/>
</dbReference>
<dbReference type="SMART" id="SM00460">
    <property type="entry name" value="TGc"/>
    <property type="match status" value="1"/>
</dbReference>
<evidence type="ECO:0000313" key="2">
    <source>
        <dbReference type="EMBL" id="MBO3115681.1"/>
    </source>
</evidence>
<feature type="domain" description="Transglutaminase-like" evidence="1">
    <location>
        <begin position="100"/>
        <end position="166"/>
    </location>
</feature>
<dbReference type="InterPro" id="IPR038765">
    <property type="entry name" value="Papain-like_cys_pep_sf"/>
</dbReference>
<dbReference type="SUPFAM" id="SSF54001">
    <property type="entry name" value="Cysteine proteinases"/>
    <property type="match status" value="1"/>
</dbReference>
<dbReference type="EMBL" id="JAGEVF010000002">
    <property type="protein sequence ID" value="MBO3115681.1"/>
    <property type="molecule type" value="Genomic_DNA"/>
</dbReference>
<dbReference type="PANTHER" id="PTHR46333">
    <property type="entry name" value="CYTOKINESIS PROTEIN 3"/>
    <property type="match status" value="1"/>
</dbReference>
<dbReference type="Pfam" id="PF01841">
    <property type="entry name" value="Transglut_core"/>
    <property type="match status" value="1"/>
</dbReference>
<dbReference type="Proteomes" id="UP000676776">
    <property type="component" value="Unassembled WGS sequence"/>
</dbReference>
<evidence type="ECO:0000259" key="1">
    <source>
        <dbReference type="SMART" id="SM00460"/>
    </source>
</evidence>